<feature type="compositionally biased region" description="Acidic residues" evidence="1">
    <location>
        <begin position="584"/>
        <end position="593"/>
    </location>
</feature>
<evidence type="ECO:0000256" key="1">
    <source>
        <dbReference type="SAM" id="MobiDB-lite"/>
    </source>
</evidence>
<feature type="compositionally biased region" description="Basic and acidic residues" evidence="1">
    <location>
        <begin position="566"/>
        <end position="579"/>
    </location>
</feature>
<keyword evidence="3" id="KW-1185">Reference proteome</keyword>
<dbReference type="Proteomes" id="UP000029964">
    <property type="component" value="Unassembled WGS sequence"/>
</dbReference>
<sequence length="593" mass="64902">MNWTEGALNRHSRRKGWNPDVARQRQYFAKARLRAQQPAVSNSSDTQSTPFVPNYISQPNKTSHQAPPMETSHPRPKASRPSSRKRLAYLLNSPTPPLVDKGHSKGVPSPGEPLGHGRSEFPLCGEKQDIQGKRRKLLEKSDWSGIEFQKPLIVDYAPGVSRKGPGASQKQHKSDDDHCRNQLIRRHGDHPHKDQEMDGRQGHGHEPIHLRIGSQSLRWSQDGNTPVRGQRHRLFDNVSPDLDMADSTIAQVGATWALDHQAETSEVRPITPGVSEALETARSPAQRSPPPQQGANSELLGPGEVVCQLDEVSTNDNEGDDHHQGIQPPCRNESLLALASDASIPTCGKQGGDSEVSRIPAAGVRDLIESSDNPPTEAPDTQGVMEPLAQNQPASINMCDGLGSVRRPTMEDDEDEVWRKFLSDDDGTEVARTAGQDAMAAARGELRRQGEAMAGDMAEHPSSVLADSTPMTLLEARELPWDPPTTPMPTTTMNSIRPSATPTNTGTSVAAVQGSPDLTENQPQKQPSTEHRFHQPRPFVGRLSSTGNATRPPHAPLRRGKGRPRKTPDHRRPDVREIPNFEGDPIESEDGDV</sequence>
<feature type="region of interest" description="Disordered" evidence="1">
    <location>
        <begin position="277"/>
        <end position="299"/>
    </location>
</feature>
<feature type="compositionally biased region" description="Polar residues" evidence="1">
    <location>
        <begin position="38"/>
        <end position="65"/>
    </location>
</feature>
<feature type="region of interest" description="Disordered" evidence="1">
    <location>
        <begin position="1"/>
        <end position="123"/>
    </location>
</feature>
<organism evidence="2 3">
    <name type="scientific">Hapsidospora chrysogenum (strain ATCC 11550 / CBS 779.69 / DSM 880 / IAM 14645 / JCM 23072 / IMI 49137)</name>
    <name type="common">Acremonium chrysogenum</name>
    <dbReference type="NCBI Taxonomy" id="857340"/>
    <lineage>
        <taxon>Eukaryota</taxon>
        <taxon>Fungi</taxon>
        <taxon>Dikarya</taxon>
        <taxon>Ascomycota</taxon>
        <taxon>Pezizomycotina</taxon>
        <taxon>Sordariomycetes</taxon>
        <taxon>Hypocreomycetidae</taxon>
        <taxon>Hypocreales</taxon>
        <taxon>Bionectriaceae</taxon>
        <taxon>Hapsidospora</taxon>
    </lineage>
</organism>
<dbReference type="AlphaFoldDB" id="A0A086T6W1"/>
<accession>A0A086T6W1</accession>
<protein>
    <submittedName>
        <fullName evidence="2">Uncharacterized protein</fullName>
    </submittedName>
</protein>
<feature type="compositionally biased region" description="Basic and acidic residues" evidence="1">
    <location>
        <begin position="191"/>
        <end position="207"/>
    </location>
</feature>
<name>A0A086T6W1_HAPC1</name>
<proteinExistence type="predicted"/>
<feature type="region of interest" description="Disordered" evidence="1">
    <location>
        <begin position="157"/>
        <end position="207"/>
    </location>
</feature>
<dbReference type="OrthoDB" id="5426563at2759"/>
<dbReference type="HOGENOM" id="CLU_411130_0_0_1"/>
<dbReference type="EMBL" id="JPKY01000038">
    <property type="protein sequence ID" value="KFH45093.1"/>
    <property type="molecule type" value="Genomic_DNA"/>
</dbReference>
<feature type="compositionally biased region" description="Basic residues" evidence="1">
    <location>
        <begin position="74"/>
        <end position="87"/>
    </location>
</feature>
<evidence type="ECO:0000313" key="3">
    <source>
        <dbReference type="Proteomes" id="UP000029964"/>
    </source>
</evidence>
<gene>
    <name evidence="2" type="ORF">ACRE_041590</name>
</gene>
<comment type="caution">
    <text evidence="2">The sequence shown here is derived from an EMBL/GenBank/DDBJ whole genome shotgun (WGS) entry which is preliminary data.</text>
</comment>
<feature type="region of interest" description="Disordered" evidence="1">
    <location>
        <begin position="477"/>
        <end position="593"/>
    </location>
</feature>
<evidence type="ECO:0000313" key="2">
    <source>
        <dbReference type="EMBL" id="KFH45093.1"/>
    </source>
</evidence>
<reference evidence="3" key="1">
    <citation type="journal article" date="2014" name="Genome Announc.">
        <title>Genome sequence and annotation of Acremonium chrysogenum, producer of the beta-lactam antibiotic cephalosporin C.</title>
        <authorList>
            <person name="Terfehr D."/>
            <person name="Dahlmann T.A."/>
            <person name="Specht T."/>
            <person name="Zadra I."/>
            <person name="Kuernsteiner H."/>
            <person name="Kueck U."/>
        </authorList>
    </citation>
    <scope>NUCLEOTIDE SEQUENCE [LARGE SCALE GENOMIC DNA]</scope>
    <source>
        <strain evidence="3">ATCC 11550 / CBS 779.69 / DSM 880 / IAM 14645 / JCM 23072 / IMI 49137</strain>
    </source>
</reference>
<feature type="compositionally biased region" description="Polar residues" evidence="1">
    <location>
        <begin position="494"/>
        <end position="527"/>
    </location>
</feature>
<feature type="region of interest" description="Disordered" evidence="1">
    <location>
        <begin position="364"/>
        <end position="384"/>
    </location>
</feature>
<feature type="compositionally biased region" description="Basic residues" evidence="1">
    <location>
        <begin position="556"/>
        <end position="565"/>
    </location>
</feature>